<name>A0ABV9T493_9BACT</name>
<proteinExistence type="predicted"/>
<evidence type="ECO:0000313" key="1">
    <source>
        <dbReference type="EMBL" id="MFC4873525.1"/>
    </source>
</evidence>
<gene>
    <name evidence="1" type="ORF">ACFPFU_17620</name>
</gene>
<dbReference type="InterPro" id="IPR037165">
    <property type="entry name" value="AldOxase/xan_DH_Mopterin-bd_sf"/>
</dbReference>
<protein>
    <submittedName>
        <fullName evidence="1">Uncharacterized protein</fullName>
    </submittedName>
</protein>
<dbReference type="SUPFAM" id="SSF56003">
    <property type="entry name" value="Molybdenum cofactor-binding domain"/>
    <property type="match status" value="1"/>
</dbReference>
<dbReference type="Gene3D" id="3.30.365.10">
    <property type="entry name" value="Aldehyde oxidase/xanthine dehydrogenase, molybdopterin binding domain"/>
    <property type="match status" value="1"/>
</dbReference>
<reference evidence="2" key="1">
    <citation type="journal article" date="2019" name="Int. J. Syst. Evol. Microbiol.">
        <title>The Global Catalogue of Microorganisms (GCM) 10K type strain sequencing project: providing services to taxonomists for standard genome sequencing and annotation.</title>
        <authorList>
            <consortium name="The Broad Institute Genomics Platform"/>
            <consortium name="The Broad Institute Genome Sequencing Center for Infectious Disease"/>
            <person name="Wu L."/>
            <person name="Ma J."/>
        </authorList>
    </citation>
    <scope>NUCLEOTIDE SEQUENCE [LARGE SCALE GENOMIC DNA]</scope>
    <source>
        <strain evidence="2">CGMCC 4.7466</strain>
    </source>
</reference>
<keyword evidence="2" id="KW-1185">Reference proteome</keyword>
<evidence type="ECO:0000313" key="2">
    <source>
        <dbReference type="Proteomes" id="UP001595818"/>
    </source>
</evidence>
<accession>A0ABV9T493</accession>
<organism evidence="1 2">
    <name type="scientific">Negadavirga shengliensis</name>
    <dbReference type="NCBI Taxonomy" id="1389218"/>
    <lineage>
        <taxon>Bacteria</taxon>
        <taxon>Pseudomonadati</taxon>
        <taxon>Bacteroidota</taxon>
        <taxon>Cytophagia</taxon>
        <taxon>Cytophagales</taxon>
        <taxon>Cyclobacteriaceae</taxon>
        <taxon>Negadavirga</taxon>
    </lineage>
</organism>
<dbReference type="Proteomes" id="UP001595818">
    <property type="component" value="Unassembled WGS sequence"/>
</dbReference>
<comment type="caution">
    <text evidence="1">The sequence shown here is derived from an EMBL/GenBank/DDBJ whole genome shotgun (WGS) entry which is preliminary data.</text>
</comment>
<sequence length="52" mass="5456">MPFGTGEAAQGPVGAAIANALYRASDQRMRKLPLTVDKLDWGKAGGLREGRG</sequence>
<dbReference type="RefSeq" id="WP_377066466.1">
    <property type="nucleotide sequence ID" value="NZ_JBHSJJ010000011.1"/>
</dbReference>
<dbReference type="EMBL" id="JBHSJJ010000011">
    <property type="protein sequence ID" value="MFC4873525.1"/>
    <property type="molecule type" value="Genomic_DNA"/>
</dbReference>